<accession>A0A8S0ZVN1</accession>
<sequence>MNSANARHGRHKMAAVKVAGVRWSLPPPPLRDVHVRSADSDDLNLECIITMYVKKGWQTYGTSSKNIETNVKPRMDRVLLL</sequence>
<name>A0A8S0ZVN1_ARCPL</name>
<dbReference type="AlphaFoldDB" id="A0A8S0ZVN1"/>
<keyword evidence="2" id="KW-1185">Reference proteome</keyword>
<dbReference type="EMBL" id="CADEBC010000488">
    <property type="protein sequence ID" value="CAB3236716.1"/>
    <property type="molecule type" value="Genomic_DNA"/>
</dbReference>
<dbReference type="Proteomes" id="UP000494106">
    <property type="component" value="Unassembled WGS sequence"/>
</dbReference>
<proteinExistence type="predicted"/>
<gene>
    <name evidence="1" type="ORF">APLA_LOCUS6646</name>
</gene>
<reference evidence="1 2" key="1">
    <citation type="submission" date="2020-04" db="EMBL/GenBank/DDBJ databases">
        <authorList>
            <person name="Wallbank WR R."/>
            <person name="Pardo Diaz C."/>
            <person name="Kozak K."/>
            <person name="Martin S."/>
            <person name="Jiggins C."/>
            <person name="Moest M."/>
            <person name="Warren A I."/>
            <person name="Byers J.R.P. K."/>
            <person name="Montejo-Kovacevich G."/>
            <person name="Yen C E."/>
        </authorList>
    </citation>
    <scope>NUCLEOTIDE SEQUENCE [LARGE SCALE GENOMIC DNA]</scope>
</reference>
<organism evidence="1 2">
    <name type="scientific">Arctia plantaginis</name>
    <name type="common">Wood tiger moth</name>
    <name type="synonym">Phalaena plantaginis</name>
    <dbReference type="NCBI Taxonomy" id="874455"/>
    <lineage>
        <taxon>Eukaryota</taxon>
        <taxon>Metazoa</taxon>
        <taxon>Ecdysozoa</taxon>
        <taxon>Arthropoda</taxon>
        <taxon>Hexapoda</taxon>
        <taxon>Insecta</taxon>
        <taxon>Pterygota</taxon>
        <taxon>Neoptera</taxon>
        <taxon>Endopterygota</taxon>
        <taxon>Lepidoptera</taxon>
        <taxon>Glossata</taxon>
        <taxon>Ditrysia</taxon>
        <taxon>Noctuoidea</taxon>
        <taxon>Erebidae</taxon>
        <taxon>Arctiinae</taxon>
        <taxon>Arctia</taxon>
    </lineage>
</organism>
<comment type="caution">
    <text evidence="1">The sequence shown here is derived from an EMBL/GenBank/DDBJ whole genome shotgun (WGS) entry which is preliminary data.</text>
</comment>
<protein>
    <submittedName>
        <fullName evidence="1">Uncharacterized protein</fullName>
    </submittedName>
</protein>
<evidence type="ECO:0000313" key="1">
    <source>
        <dbReference type="EMBL" id="CAB3236716.1"/>
    </source>
</evidence>
<evidence type="ECO:0000313" key="2">
    <source>
        <dbReference type="Proteomes" id="UP000494106"/>
    </source>
</evidence>